<accession>A0A4P6XU78</accession>
<dbReference type="Proteomes" id="UP000292447">
    <property type="component" value="Chromosome VI"/>
</dbReference>
<dbReference type="EC" id="2.5.1.59" evidence="3"/>
<evidence type="ECO:0000256" key="7">
    <source>
        <dbReference type="ARBA" id="ARBA00022737"/>
    </source>
</evidence>
<dbReference type="Gene3D" id="1.25.40.120">
    <property type="entry name" value="Protein prenylyltransferase"/>
    <property type="match status" value="1"/>
</dbReference>
<dbReference type="Pfam" id="PF01239">
    <property type="entry name" value="PPTA"/>
    <property type="match status" value="5"/>
</dbReference>
<name>A0A4P6XU78_9ASCO</name>
<evidence type="ECO:0000256" key="10">
    <source>
        <dbReference type="ARBA" id="ARBA00041392"/>
    </source>
</evidence>
<dbReference type="GO" id="GO:0005965">
    <property type="term" value="C:protein farnesyltransferase complex"/>
    <property type="evidence" value="ECO:0007669"/>
    <property type="project" value="TreeGrafter"/>
</dbReference>
<dbReference type="AlphaFoldDB" id="A0A4P6XU78"/>
<dbReference type="EMBL" id="CP034461">
    <property type="protein sequence ID" value="QBM90749.1"/>
    <property type="molecule type" value="Genomic_DNA"/>
</dbReference>
<evidence type="ECO:0000256" key="13">
    <source>
        <dbReference type="ARBA" id="ARBA00043219"/>
    </source>
</evidence>
<dbReference type="InterPro" id="IPR002088">
    <property type="entry name" value="Prenyl_trans_a"/>
</dbReference>
<evidence type="ECO:0000256" key="5">
    <source>
        <dbReference type="ARBA" id="ARBA00022602"/>
    </source>
</evidence>
<evidence type="ECO:0000256" key="6">
    <source>
        <dbReference type="ARBA" id="ARBA00022679"/>
    </source>
</evidence>
<evidence type="ECO:0000313" key="14">
    <source>
        <dbReference type="EMBL" id="QBM90749.1"/>
    </source>
</evidence>
<dbReference type="PANTHER" id="PTHR11129">
    <property type="entry name" value="PROTEIN FARNESYLTRANSFERASE ALPHA SUBUNIT/RAB GERANYLGERANYL TRANSFERASE ALPHA SUBUNIT"/>
    <property type="match status" value="1"/>
</dbReference>
<keyword evidence="15" id="KW-1185">Reference proteome</keyword>
<dbReference type="PANTHER" id="PTHR11129:SF1">
    <property type="entry name" value="PROTEIN FARNESYLTRANSFERASE_GERANYLGERANYLTRANSFERASE TYPE-1 SUBUNIT ALPHA"/>
    <property type="match status" value="1"/>
</dbReference>
<sequence length="287" mass="33951">MTELCQILYSEEYSSTMSALRSLLEQKLYTEEALLLTEKALDLLASHYTTWHYRFDIVKHLQKDLFEELDWCEEIALENQKNYQIWNYRQRIIEEIMQNADLADKFQHKREHPILDMMLQQDPKNHHVWSYRKWFVERFGLHNDEAELTFTTKLIETDARNNSAWTHRFFLKFKGGNILEKDIQEEIEYVKLQIDLCPQNPSTWNYLSGIISETGKSLVEFKDFCLVYGDLQSKVISSSFALEMLAKIAILEGNTSKADGIYEALSSTYDPIRKNYWAYLRAKLGNK</sequence>
<dbReference type="GO" id="GO:0005953">
    <property type="term" value="C:CAAX-protein geranylgeranyltransferase complex"/>
    <property type="evidence" value="ECO:0007669"/>
    <property type="project" value="TreeGrafter"/>
</dbReference>
<evidence type="ECO:0000256" key="11">
    <source>
        <dbReference type="ARBA" id="ARBA00042436"/>
    </source>
</evidence>
<evidence type="ECO:0000256" key="9">
    <source>
        <dbReference type="ARBA" id="ARBA00040965"/>
    </source>
</evidence>
<keyword evidence="8" id="KW-0460">Magnesium</keyword>
<evidence type="ECO:0000256" key="3">
    <source>
        <dbReference type="ARBA" id="ARBA00012700"/>
    </source>
</evidence>
<evidence type="ECO:0000256" key="4">
    <source>
        <dbReference type="ARBA" id="ARBA00012702"/>
    </source>
</evidence>
<evidence type="ECO:0000256" key="12">
    <source>
        <dbReference type="ARBA" id="ARBA00043086"/>
    </source>
</evidence>
<comment type="similarity">
    <text evidence="2">Belongs to the protein prenyltransferase subunit alpha family.</text>
</comment>
<dbReference type="GO" id="GO:0004660">
    <property type="term" value="F:protein farnesyltransferase activity"/>
    <property type="evidence" value="ECO:0007669"/>
    <property type="project" value="UniProtKB-EC"/>
</dbReference>
<comment type="cofactor">
    <cofactor evidence="1">
        <name>Mg(2+)</name>
        <dbReference type="ChEBI" id="CHEBI:18420"/>
    </cofactor>
</comment>
<reference evidence="15" key="1">
    <citation type="submission" date="2019-03" db="EMBL/GenBank/DDBJ databases">
        <title>Snf2 controls pulcherriminic acid biosynthesis and connects pigmentation and antifungal activity of the yeast Metschnikowia pulcherrima.</title>
        <authorList>
            <person name="Gore-Lloyd D."/>
            <person name="Sumann I."/>
            <person name="Brachmann A.O."/>
            <person name="Schneeberger K."/>
            <person name="Ortiz-Merino R.A."/>
            <person name="Moreno-Beltran M."/>
            <person name="Schlaefli M."/>
            <person name="Kirner P."/>
            <person name="Santos Kron A."/>
            <person name="Wolfe K.H."/>
            <person name="Piel J."/>
            <person name="Ahrens C.H."/>
            <person name="Henk D."/>
            <person name="Freimoser F.M."/>
        </authorList>
    </citation>
    <scope>NUCLEOTIDE SEQUENCE [LARGE SCALE GENOMIC DNA]</scope>
    <source>
        <strain evidence="15">APC 1.2</strain>
    </source>
</reference>
<protein>
    <recommendedName>
        <fullName evidence="9">Protein farnesyltransferase/geranylgeranyltransferase type-1 subunit alpha</fullName>
        <ecNumber evidence="4">2.5.1.58</ecNumber>
        <ecNumber evidence="3">2.5.1.59</ecNumber>
    </recommendedName>
    <alternativeName>
        <fullName evidence="12">CAAX farnesyltransferase subunit alpha</fullName>
    </alternativeName>
    <alternativeName>
        <fullName evidence="11">FTase-alpha</fullName>
    </alternativeName>
    <alternativeName>
        <fullName evidence="10">Ras proteins prenyltransferase subunit alpha</fullName>
    </alternativeName>
    <alternativeName>
        <fullName evidence="13">Type I protein geranyl-geranyltransferase subunit alpha</fullName>
    </alternativeName>
</protein>
<evidence type="ECO:0000313" key="15">
    <source>
        <dbReference type="Proteomes" id="UP000292447"/>
    </source>
</evidence>
<keyword evidence="6 14" id="KW-0808">Transferase</keyword>
<evidence type="ECO:0000256" key="2">
    <source>
        <dbReference type="ARBA" id="ARBA00006734"/>
    </source>
</evidence>
<dbReference type="PROSITE" id="PS51147">
    <property type="entry name" value="PFTA"/>
    <property type="match status" value="5"/>
</dbReference>
<keyword evidence="7" id="KW-0677">Repeat</keyword>
<keyword evidence="5" id="KW-0637">Prenyltransferase</keyword>
<gene>
    <name evidence="14" type="primary">MPUL0F03360</name>
    <name evidence="14" type="ORF">METSCH_F03360</name>
</gene>
<evidence type="ECO:0000256" key="1">
    <source>
        <dbReference type="ARBA" id="ARBA00001946"/>
    </source>
</evidence>
<evidence type="ECO:0000256" key="8">
    <source>
        <dbReference type="ARBA" id="ARBA00022842"/>
    </source>
</evidence>
<organism evidence="14 15">
    <name type="scientific">Metschnikowia aff. pulcherrima</name>
    <dbReference type="NCBI Taxonomy" id="2163413"/>
    <lineage>
        <taxon>Eukaryota</taxon>
        <taxon>Fungi</taxon>
        <taxon>Dikarya</taxon>
        <taxon>Ascomycota</taxon>
        <taxon>Saccharomycotina</taxon>
        <taxon>Pichiomycetes</taxon>
        <taxon>Metschnikowiaceae</taxon>
        <taxon>Metschnikowia</taxon>
    </lineage>
</organism>
<proteinExistence type="inferred from homology"/>
<dbReference type="EC" id="2.5.1.58" evidence="4"/>
<dbReference type="GO" id="GO:0004662">
    <property type="term" value="F:CAAX-protein geranylgeranyltransferase activity"/>
    <property type="evidence" value="ECO:0007669"/>
    <property type="project" value="UniProtKB-EC"/>
</dbReference>
<dbReference type="STRING" id="2163413.A0A4P6XU78"/>
<dbReference type="SUPFAM" id="SSF48439">
    <property type="entry name" value="Protein prenylyltransferase"/>
    <property type="match status" value="1"/>
</dbReference>